<sequence>MAFNPIARRPDYRREVLFYLGESIELDGQRWSDAELSSMKNRRMLLVLHGEEQRAAAESSIWGQSVEVQMYPKARVQTGNVMKSPKLVLGYPSLPRSQTMPAHFVEIQNPPSTLPMNSKHGGRSLEIKENGDNSSPGSQGIRLPVRSVGEYFRTQRDVIVTKEKNEKKEIEDQVTTTGMLDVSLARCILSHNSLINACSMCR</sequence>
<gene>
    <name evidence="2" type="ORF">Pfra01_002189800</name>
</gene>
<reference evidence="2" key="1">
    <citation type="submission" date="2023-04" db="EMBL/GenBank/DDBJ databases">
        <title>Phytophthora fragariaefolia NBRC 109709.</title>
        <authorList>
            <person name="Ichikawa N."/>
            <person name="Sato H."/>
            <person name="Tonouchi N."/>
        </authorList>
    </citation>
    <scope>NUCLEOTIDE SEQUENCE</scope>
    <source>
        <strain evidence="2">NBRC 109709</strain>
    </source>
</reference>
<feature type="region of interest" description="Disordered" evidence="1">
    <location>
        <begin position="108"/>
        <end position="142"/>
    </location>
</feature>
<accession>A0A9W6Y5S7</accession>
<organism evidence="2 3">
    <name type="scientific">Phytophthora fragariaefolia</name>
    <dbReference type="NCBI Taxonomy" id="1490495"/>
    <lineage>
        <taxon>Eukaryota</taxon>
        <taxon>Sar</taxon>
        <taxon>Stramenopiles</taxon>
        <taxon>Oomycota</taxon>
        <taxon>Peronosporomycetes</taxon>
        <taxon>Peronosporales</taxon>
        <taxon>Peronosporaceae</taxon>
        <taxon>Phytophthora</taxon>
    </lineage>
</organism>
<keyword evidence="3" id="KW-1185">Reference proteome</keyword>
<proteinExistence type="predicted"/>
<dbReference type="AlphaFoldDB" id="A0A9W6Y5S7"/>
<dbReference type="OrthoDB" id="676979at2759"/>
<dbReference type="Proteomes" id="UP001165121">
    <property type="component" value="Unassembled WGS sequence"/>
</dbReference>
<name>A0A9W6Y5S7_9STRA</name>
<evidence type="ECO:0000313" key="2">
    <source>
        <dbReference type="EMBL" id="GMF53148.1"/>
    </source>
</evidence>
<evidence type="ECO:0000313" key="3">
    <source>
        <dbReference type="Proteomes" id="UP001165121"/>
    </source>
</evidence>
<protein>
    <submittedName>
        <fullName evidence="2">Unnamed protein product</fullName>
    </submittedName>
</protein>
<dbReference type="EMBL" id="BSXT01003241">
    <property type="protein sequence ID" value="GMF53148.1"/>
    <property type="molecule type" value="Genomic_DNA"/>
</dbReference>
<comment type="caution">
    <text evidence="2">The sequence shown here is derived from an EMBL/GenBank/DDBJ whole genome shotgun (WGS) entry which is preliminary data.</text>
</comment>
<evidence type="ECO:0000256" key="1">
    <source>
        <dbReference type="SAM" id="MobiDB-lite"/>
    </source>
</evidence>